<evidence type="ECO:0000256" key="16">
    <source>
        <dbReference type="SAM" id="SignalP"/>
    </source>
</evidence>
<feature type="signal peptide" evidence="16">
    <location>
        <begin position="1"/>
        <end position="16"/>
    </location>
</feature>
<dbReference type="Gene3D" id="2.130.10.10">
    <property type="entry name" value="YVTN repeat-like/Quinoprotein amine dehydrogenase"/>
    <property type="match status" value="1"/>
</dbReference>
<dbReference type="SUPFAM" id="SSF50978">
    <property type="entry name" value="WD40 repeat-like"/>
    <property type="match status" value="1"/>
</dbReference>
<dbReference type="Proteomes" id="UP001591681">
    <property type="component" value="Unassembled WGS sequence"/>
</dbReference>
<keyword evidence="10" id="KW-0833">Ubl conjugation pathway</keyword>
<evidence type="ECO:0000313" key="18">
    <source>
        <dbReference type="Proteomes" id="UP001591681"/>
    </source>
</evidence>
<feature type="chain" id="PRO_5044768684" description="DNA damage-binding protein 2" evidence="16">
    <location>
        <begin position="17"/>
        <end position="361"/>
    </location>
</feature>
<feature type="repeat" description="WD" evidence="15">
    <location>
        <begin position="199"/>
        <end position="241"/>
    </location>
</feature>
<keyword evidence="16" id="KW-0732">Signal</keyword>
<keyword evidence="9" id="KW-0227">DNA damage</keyword>
<dbReference type="AlphaFoldDB" id="A0ABD1K1H2"/>
<dbReference type="InterPro" id="IPR019775">
    <property type="entry name" value="WD40_repeat_CS"/>
</dbReference>
<dbReference type="PANTHER" id="PTHR15169">
    <property type="entry name" value="DAMAGE-SPECIFIC DNA BINDING PROTEIN 2"/>
    <property type="match status" value="1"/>
</dbReference>
<dbReference type="SMART" id="SM00320">
    <property type="entry name" value="WD40"/>
    <property type="match status" value="4"/>
</dbReference>
<dbReference type="GO" id="GO:0006281">
    <property type="term" value="P:DNA repair"/>
    <property type="evidence" value="ECO:0007669"/>
    <property type="project" value="UniProtKB-KW"/>
</dbReference>
<keyword evidence="8" id="KW-0677">Repeat</keyword>
<keyword evidence="6" id="KW-0158">Chromosome</keyword>
<dbReference type="InterPro" id="IPR001680">
    <property type="entry name" value="WD40_rpt"/>
</dbReference>
<dbReference type="FunFam" id="2.130.10.10:FF:000161">
    <property type="entry name" value="DNA damage-binding protein 2"/>
    <property type="match status" value="1"/>
</dbReference>
<evidence type="ECO:0000256" key="3">
    <source>
        <dbReference type="ARBA" id="ARBA00004906"/>
    </source>
</evidence>
<proteinExistence type="inferred from homology"/>
<evidence type="ECO:0000256" key="10">
    <source>
        <dbReference type="ARBA" id="ARBA00022786"/>
    </source>
</evidence>
<dbReference type="PROSITE" id="PS00678">
    <property type="entry name" value="WD_REPEATS_1"/>
    <property type="match status" value="1"/>
</dbReference>
<reference evidence="17 18" key="1">
    <citation type="submission" date="2024-09" db="EMBL/GenBank/DDBJ databases">
        <title>A chromosome-level genome assembly of Gray's grenadier anchovy, Coilia grayii.</title>
        <authorList>
            <person name="Fu Z."/>
        </authorList>
    </citation>
    <scope>NUCLEOTIDE SEQUENCE [LARGE SCALE GENOMIC DNA]</scope>
    <source>
        <strain evidence="17">G4</strain>
        <tissue evidence="17">Muscle</tissue>
    </source>
</reference>
<dbReference type="InterPro" id="IPR036322">
    <property type="entry name" value="WD40_repeat_dom_sf"/>
</dbReference>
<dbReference type="PANTHER" id="PTHR15169:SF0">
    <property type="entry name" value="DNA DAMAGE-BINDING PROTEIN 2"/>
    <property type="match status" value="1"/>
</dbReference>
<dbReference type="InterPro" id="IPR015943">
    <property type="entry name" value="WD40/YVTN_repeat-like_dom_sf"/>
</dbReference>
<evidence type="ECO:0000256" key="14">
    <source>
        <dbReference type="ARBA" id="ARBA00031670"/>
    </source>
</evidence>
<name>A0ABD1K1H2_9TELE</name>
<dbReference type="PROSITE" id="PS50294">
    <property type="entry name" value="WD_REPEATS_REGION"/>
    <property type="match status" value="1"/>
</dbReference>
<sequence length="361" mass="40916">MSWLIILSFFISILLQNNLINKLQNNKQQNPVSITDMLTLDYSQAHILLCLQQPFVRSLASYGLHSTASPFDRRVTCLEWHPTHPTTLAVGSKGGDIILWDYQGPNKMSFLQGDGAGDSITDMKFNPCNATQLFLSSIGGTTTLRDFNGTVLQVFVNTESWDYWYCCVDVSISRQMLATGDNTGRLVLQGLDGHKIFDDKLHKAKVTHAEFNSRCDWLLATSSVDSTVKLWDLRNLKDKKSFLHEMQHNKPVNSAYFNPTDSSKLLTTDQFDEIRVYTSSDWSKPEHIIQHPHRQFQHITSIKATWHPVYDLIVAGRYPDDRMKVGDVRSVDVFNANSGDLVCQMVDTNAKGIISVSRLFH</sequence>
<dbReference type="EMBL" id="JBHFQA010000009">
    <property type="protein sequence ID" value="KAL2092976.1"/>
    <property type="molecule type" value="Genomic_DNA"/>
</dbReference>
<dbReference type="GO" id="GO:0005694">
    <property type="term" value="C:chromosome"/>
    <property type="evidence" value="ECO:0007669"/>
    <property type="project" value="UniProtKB-SubCell"/>
</dbReference>
<evidence type="ECO:0000256" key="8">
    <source>
        <dbReference type="ARBA" id="ARBA00022737"/>
    </source>
</evidence>
<comment type="caution">
    <text evidence="17">The sequence shown here is derived from an EMBL/GenBank/DDBJ whole genome shotgun (WGS) entry which is preliminary data.</text>
</comment>
<dbReference type="GO" id="GO:0031464">
    <property type="term" value="C:Cul4A-RING E3 ubiquitin ligase complex"/>
    <property type="evidence" value="ECO:0007669"/>
    <property type="project" value="UniProtKB-ARBA"/>
</dbReference>
<comment type="similarity">
    <text evidence="4">Belongs to the WD repeat DDB2/WDR76 family.</text>
</comment>
<evidence type="ECO:0000256" key="11">
    <source>
        <dbReference type="ARBA" id="ARBA00023125"/>
    </source>
</evidence>
<evidence type="ECO:0000256" key="1">
    <source>
        <dbReference type="ARBA" id="ARBA00004123"/>
    </source>
</evidence>
<keyword evidence="12" id="KW-0234">DNA repair</keyword>
<evidence type="ECO:0000313" key="17">
    <source>
        <dbReference type="EMBL" id="KAL2092976.1"/>
    </source>
</evidence>
<evidence type="ECO:0000256" key="13">
    <source>
        <dbReference type="ARBA" id="ARBA00023242"/>
    </source>
</evidence>
<dbReference type="InterPro" id="IPR033312">
    <property type="entry name" value="DDB2"/>
</dbReference>
<keyword evidence="18" id="KW-1185">Reference proteome</keyword>
<evidence type="ECO:0000256" key="15">
    <source>
        <dbReference type="PROSITE-ProRule" id="PRU00221"/>
    </source>
</evidence>
<evidence type="ECO:0000256" key="2">
    <source>
        <dbReference type="ARBA" id="ARBA00004286"/>
    </source>
</evidence>
<comment type="pathway">
    <text evidence="3">Protein modification; protein ubiquitination.</text>
</comment>
<dbReference type="PROSITE" id="PS50082">
    <property type="entry name" value="WD_REPEATS_2"/>
    <property type="match status" value="1"/>
</dbReference>
<dbReference type="GO" id="GO:0005634">
    <property type="term" value="C:nucleus"/>
    <property type="evidence" value="ECO:0007669"/>
    <property type="project" value="UniProtKB-SubCell"/>
</dbReference>
<keyword evidence="7 15" id="KW-0853">WD repeat</keyword>
<dbReference type="Pfam" id="PF00400">
    <property type="entry name" value="WD40"/>
    <property type="match status" value="2"/>
</dbReference>
<dbReference type="GO" id="GO:0003677">
    <property type="term" value="F:DNA binding"/>
    <property type="evidence" value="ECO:0007669"/>
    <property type="project" value="UniProtKB-KW"/>
</dbReference>
<keyword evidence="13" id="KW-0539">Nucleus</keyword>
<gene>
    <name evidence="17" type="ORF">ACEWY4_010288</name>
</gene>
<evidence type="ECO:0000256" key="6">
    <source>
        <dbReference type="ARBA" id="ARBA00022454"/>
    </source>
</evidence>
<evidence type="ECO:0000256" key="7">
    <source>
        <dbReference type="ARBA" id="ARBA00022574"/>
    </source>
</evidence>
<protein>
    <recommendedName>
        <fullName evidence="5">DNA damage-binding protein 2</fullName>
    </recommendedName>
    <alternativeName>
        <fullName evidence="14">Damage-specific DNA-binding protein 2</fullName>
    </alternativeName>
</protein>
<evidence type="ECO:0000256" key="4">
    <source>
        <dbReference type="ARBA" id="ARBA00005434"/>
    </source>
</evidence>
<dbReference type="GO" id="GO:0034644">
    <property type="term" value="P:cellular response to UV"/>
    <property type="evidence" value="ECO:0007669"/>
    <property type="project" value="UniProtKB-ARBA"/>
</dbReference>
<evidence type="ECO:0000256" key="9">
    <source>
        <dbReference type="ARBA" id="ARBA00022763"/>
    </source>
</evidence>
<comment type="subcellular location">
    <subcellularLocation>
        <location evidence="2">Chromosome</location>
    </subcellularLocation>
    <subcellularLocation>
        <location evidence="1">Nucleus</location>
    </subcellularLocation>
</comment>
<accession>A0ABD1K1H2</accession>
<evidence type="ECO:0000256" key="5">
    <source>
        <dbReference type="ARBA" id="ARBA00014580"/>
    </source>
</evidence>
<evidence type="ECO:0000256" key="12">
    <source>
        <dbReference type="ARBA" id="ARBA00023204"/>
    </source>
</evidence>
<keyword evidence="11" id="KW-0238">DNA-binding</keyword>
<organism evidence="17 18">
    <name type="scientific">Coilia grayii</name>
    <name type="common">Gray's grenadier anchovy</name>
    <dbReference type="NCBI Taxonomy" id="363190"/>
    <lineage>
        <taxon>Eukaryota</taxon>
        <taxon>Metazoa</taxon>
        <taxon>Chordata</taxon>
        <taxon>Craniata</taxon>
        <taxon>Vertebrata</taxon>
        <taxon>Euteleostomi</taxon>
        <taxon>Actinopterygii</taxon>
        <taxon>Neopterygii</taxon>
        <taxon>Teleostei</taxon>
        <taxon>Clupei</taxon>
        <taxon>Clupeiformes</taxon>
        <taxon>Clupeoidei</taxon>
        <taxon>Engraulidae</taxon>
        <taxon>Coilinae</taxon>
        <taxon>Coilia</taxon>
    </lineage>
</organism>